<proteinExistence type="inferred from homology"/>
<keyword evidence="10" id="KW-0833">Ubl conjugation pathway</keyword>
<feature type="domain" description="RING-type" evidence="14">
    <location>
        <begin position="16"/>
        <end position="56"/>
    </location>
</feature>
<evidence type="ECO:0000256" key="6">
    <source>
        <dbReference type="ARBA" id="ARBA00022490"/>
    </source>
</evidence>
<dbReference type="PRINTS" id="PR01406">
    <property type="entry name" value="BBOXZNFINGER"/>
</dbReference>
<dbReference type="SMART" id="SM00184">
    <property type="entry name" value="RING"/>
    <property type="match status" value="1"/>
</dbReference>
<dbReference type="SUPFAM" id="SSF57850">
    <property type="entry name" value="RING/U-box"/>
    <property type="match status" value="1"/>
</dbReference>
<keyword evidence="12" id="KW-0175">Coiled coil</keyword>
<dbReference type="GO" id="GO:0061630">
    <property type="term" value="F:ubiquitin protein ligase activity"/>
    <property type="evidence" value="ECO:0007669"/>
    <property type="project" value="UniProtKB-EC"/>
</dbReference>
<comment type="similarity">
    <text evidence="4">Belongs to the TRIM/RBCC family.</text>
</comment>
<evidence type="ECO:0000256" key="1">
    <source>
        <dbReference type="ARBA" id="ARBA00000900"/>
    </source>
</evidence>
<dbReference type="Gene3D" id="3.30.160.60">
    <property type="entry name" value="Classic Zinc Finger"/>
    <property type="match status" value="1"/>
</dbReference>
<organism evidence="16 17">
    <name type="scientific">Alligator sinensis</name>
    <name type="common">Chinese alligator</name>
    <dbReference type="NCBI Taxonomy" id="38654"/>
    <lineage>
        <taxon>Eukaryota</taxon>
        <taxon>Metazoa</taxon>
        <taxon>Chordata</taxon>
        <taxon>Craniata</taxon>
        <taxon>Vertebrata</taxon>
        <taxon>Euteleostomi</taxon>
        <taxon>Archelosauria</taxon>
        <taxon>Archosauria</taxon>
        <taxon>Crocodylia</taxon>
        <taxon>Alligatoridae</taxon>
        <taxon>Alligatorinae</taxon>
        <taxon>Alligator</taxon>
    </lineage>
</organism>
<dbReference type="OrthoDB" id="128536at2759"/>
<comment type="catalytic activity">
    <reaction evidence="1">
        <text>S-ubiquitinyl-[E2 ubiquitin-conjugating enzyme]-L-cysteine + [acceptor protein]-L-lysine = [E2 ubiquitin-conjugating enzyme]-L-cysteine + N(6)-ubiquitinyl-[acceptor protein]-L-lysine.</text>
        <dbReference type="EC" id="2.3.2.27"/>
    </reaction>
</comment>
<evidence type="ECO:0000256" key="7">
    <source>
        <dbReference type="ARBA" id="ARBA00022679"/>
    </source>
</evidence>
<keyword evidence="6" id="KW-0963">Cytoplasm</keyword>
<dbReference type="GO" id="GO:0005737">
    <property type="term" value="C:cytoplasm"/>
    <property type="evidence" value="ECO:0007669"/>
    <property type="project" value="UniProtKB-SubCell"/>
</dbReference>
<dbReference type="Pfam" id="PF15227">
    <property type="entry name" value="zf-C3HC4_4"/>
    <property type="match status" value="1"/>
</dbReference>
<sequence>MASLTPDWEIHDETKCPICLEYFTDPVSVECGHNFCRSCISQCCEQLHRMECPICRGQIQKKHFRPNWDLANIVGKVRQWDSSLSSVKEAEVNLCVKHKKSLDLFCEEDREAVCVVCERSPEHSSHTVLLLDEAAQKCKEQIQTHLQTLKGEREKLKEFQVRAFVQV</sequence>
<keyword evidence="16" id="KW-1185">Reference proteome</keyword>
<dbReference type="GO" id="GO:0008270">
    <property type="term" value="F:zinc ion binding"/>
    <property type="evidence" value="ECO:0007669"/>
    <property type="project" value="UniProtKB-KW"/>
</dbReference>
<dbReference type="AlphaFoldDB" id="A0A1U7SZ04"/>
<dbReference type="InterPro" id="IPR000315">
    <property type="entry name" value="Znf_B-box"/>
</dbReference>
<feature type="domain" description="B box-type" evidence="15">
    <location>
        <begin position="90"/>
        <end position="131"/>
    </location>
</feature>
<keyword evidence="8" id="KW-0479">Metal-binding</keyword>
<evidence type="ECO:0000256" key="2">
    <source>
        <dbReference type="ARBA" id="ARBA00004496"/>
    </source>
</evidence>
<evidence type="ECO:0000256" key="5">
    <source>
        <dbReference type="ARBA" id="ARBA00012483"/>
    </source>
</evidence>
<dbReference type="Proteomes" id="UP000189705">
    <property type="component" value="Unplaced"/>
</dbReference>
<evidence type="ECO:0000313" key="17">
    <source>
        <dbReference type="RefSeq" id="XP_006039400.1"/>
    </source>
</evidence>
<evidence type="ECO:0000256" key="10">
    <source>
        <dbReference type="ARBA" id="ARBA00022786"/>
    </source>
</evidence>
<dbReference type="InterPro" id="IPR020457">
    <property type="entry name" value="Znf_B-box_chordata"/>
</dbReference>
<keyword evidence="7" id="KW-0808">Transferase</keyword>
<evidence type="ECO:0000256" key="4">
    <source>
        <dbReference type="ARBA" id="ARBA00008518"/>
    </source>
</evidence>
<evidence type="ECO:0000256" key="12">
    <source>
        <dbReference type="ARBA" id="ARBA00023054"/>
    </source>
</evidence>
<name>A0A1U7SZ04_ALLSI</name>
<dbReference type="PROSITE" id="PS50119">
    <property type="entry name" value="ZF_BBOX"/>
    <property type="match status" value="1"/>
</dbReference>
<evidence type="ECO:0000313" key="16">
    <source>
        <dbReference type="Proteomes" id="UP000189705"/>
    </source>
</evidence>
<dbReference type="InterPro" id="IPR001841">
    <property type="entry name" value="Znf_RING"/>
</dbReference>
<dbReference type="eggNOG" id="KOG2177">
    <property type="taxonomic scope" value="Eukaryota"/>
</dbReference>
<comment type="subcellular location">
    <subcellularLocation>
        <location evidence="2">Cytoplasm</location>
    </subcellularLocation>
</comment>
<comment type="pathway">
    <text evidence="3">Protein modification; protein ubiquitination.</text>
</comment>
<evidence type="ECO:0000256" key="13">
    <source>
        <dbReference type="PROSITE-ProRule" id="PRU00024"/>
    </source>
</evidence>
<evidence type="ECO:0000256" key="11">
    <source>
        <dbReference type="ARBA" id="ARBA00022833"/>
    </source>
</evidence>
<dbReference type="InterPro" id="IPR050143">
    <property type="entry name" value="TRIM/RBCC"/>
</dbReference>
<dbReference type="InterPro" id="IPR013083">
    <property type="entry name" value="Znf_RING/FYVE/PHD"/>
</dbReference>
<dbReference type="PANTHER" id="PTHR24103">
    <property type="entry name" value="E3 UBIQUITIN-PROTEIN LIGASE TRIM"/>
    <property type="match status" value="1"/>
</dbReference>
<protein>
    <recommendedName>
        <fullName evidence="5">RING-type E3 ubiquitin transferase</fullName>
        <ecNumber evidence="5">2.3.2.27</ecNumber>
    </recommendedName>
</protein>
<evidence type="ECO:0000256" key="3">
    <source>
        <dbReference type="ARBA" id="ARBA00004906"/>
    </source>
</evidence>
<accession>A0A1U7SZ04</accession>
<dbReference type="PROSITE" id="PS50089">
    <property type="entry name" value="ZF_RING_2"/>
    <property type="match status" value="1"/>
</dbReference>
<dbReference type="EC" id="2.3.2.27" evidence="5"/>
<reference evidence="17" key="1">
    <citation type="submission" date="2025-08" db="UniProtKB">
        <authorList>
            <consortium name="RefSeq"/>
        </authorList>
    </citation>
    <scope>IDENTIFICATION</scope>
</reference>
<evidence type="ECO:0000256" key="8">
    <source>
        <dbReference type="ARBA" id="ARBA00022723"/>
    </source>
</evidence>
<dbReference type="Gene3D" id="3.30.40.10">
    <property type="entry name" value="Zinc/RING finger domain, C3HC4 (zinc finger)"/>
    <property type="match status" value="1"/>
</dbReference>
<dbReference type="InParanoid" id="A0A1U7SZ04"/>
<dbReference type="InterPro" id="IPR017907">
    <property type="entry name" value="Znf_RING_CS"/>
</dbReference>
<dbReference type="GeneID" id="102387503"/>
<dbReference type="Pfam" id="PF00643">
    <property type="entry name" value="zf-B_box"/>
    <property type="match status" value="1"/>
</dbReference>
<dbReference type="KEGG" id="asn:102387503"/>
<dbReference type="SUPFAM" id="SSF57845">
    <property type="entry name" value="B-box zinc-binding domain"/>
    <property type="match status" value="1"/>
</dbReference>
<evidence type="ECO:0000259" key="14">
    <source>
        <dbReference type="PROSITE" id="PS50089"/>
    </source>
</evidence>
<evidence type="ECO:0000256" key="9">
    <source>
        <dbReference type="ARBA" id="ARBA00022771"/>
    </source>
</evidence>
<gene>
    <name evidence="17" type="primary">LOC102387503</name>
</gene>
<dbReference type="RefSeq" id="XP_006039400.1">
    <property type="nucleotide sequence ID" value="XM_006039338.1"/>
</dbReference>
<dbReference type="PROSITE" id="PS00518">
    <property type="entry name" value="ZF_RING_1"/>
    <property type="match status" value="1"/>
</dbReference>
<keyword evidence="9 13" id="KW-0863">Zinc-finger</keyword>
<evidence type="ECO:0000259" key="15">
    <source>
        <dbReference type="PROSITE" id="PS50119"/>
    </source>
</evidence>
<dbReference type="SMART" id="SM00336">
    <property type="entry name" value="BBOX"/>
    <property type="match status" value="1"/>
</dbReference>
<keyword evidence="11" id="KW-0862">Zinc</keyword>